<dbReference type="HOGENOM" id="CLU_1501556_0_0_11"/>
<dbReference type="Proteomes" id="UP000008914">
    <property type="component" value="Chromosome"/>
</dbReference>
<organism evidence="3 4">
    <name type="scientific">Intrasporangium calvum (strain ATCC 23552 / DSM 43043 / JCM 3097 / NBRC 12989 / NCIMB 10167 / NRRL B-3866 / 7 KIP)</name>
    <dbReference type="NCBI Taxonomy" id="710696"/>
    <lineage>
        <taxon>Bacteria</taxon>
        <taxon>Bacillati</taxon>
        <taxon>Actinomycetota</taxon>
        <taxon>Actinomycetes</taxon>
        <taxon>Micrococcales</taxon>
        <taxon>Intrasporangiaceae</taxon>
        <taxon>Intrasporangium</taxon>
    </lineage>
</organism>
<evidence type="ECO:0000256" key="2">
    <source>
        <dbReference type="SAM" id="Phobius"/>
    </source>
</evidence>
<accession>E6SEP7</accession>
<dbReference type="AlphaFoldDB" id="E6SEP7"/>
<feature type="region of interest" description="Disordered" evidence="1">
    <location>
        <begin position="1"/>
        <end position="68"/>
    </location>
</feature>
<feature type="transmembrane region" description="Helical" evidence="2">
    <location>
        <begin position="160"/>
        <end position="178"/>
    </location>
</feature>
<dbReference type="OrthoDB" id="4872242at2"/>
<keyword evidence="2" id="KW-1133">Transmembrane helix</keyword>
<protein>
    <submittedName>
        <fullName evidence="3">Uncharacterized protein</fullName>
    </submittedName>
</protein>
<dbReference type="STRING" id="710696.Intca_0086"/>
<keyword evidence="4" id="KW-1185">Reference proteome</keyword>
<keyword evidence="2" id="KW-0472">Membrane</keyword>
<evidence type="ECO:0000313" key="3">
    <source>
        <dbReference type="EMBL" id="ADU46648.1"/>
    </source>
</evidence>
<dbReference type="RefSeq" id="WP_013490970.1">
    <property type="nucleotide sequence ID" value="NC_014830.1"/>
</dbReference>
<proteinExistence type="predicted"/>
<keyword evidence="2" id="KW-0812">Transmembrane</keyword>
<dbReference type="KEGG" id="ica:Intca_0086"/>
<evidence type="ECO:0000256" key="1">
    <source>
        <dbReference type="SAM" id="MobiDB-lite"/>
    </source>
</evidence>
<dbReference type="EMBL" id="CP002343">
    <property type="protein sequence ID" value="ADU46648.1"/>
    <property type="molecule type" value="Genomic_DNA"/>
</dbReference>
<reference evidence="3 4" key="1">
    <citation type="journal article" date="2010" name="Stand. Genomic Sci.">
        <title>Complete genome sequence of Intrasporangium calvum type strain (7 KIP).</title>
        <authorList>
            <person name="Del Rio T.G."/>
            <person name="Chertkov O."/>
            <person name="Yasawong M."/>
            <person name="Lucas S."/>
            <person name="Deshpande S."/>
            <person name="Cheng J.F."/>
            <person name="Detter C."/>
            <person name="Tapia R."/>
            <person name="Han C."/>
            <person name="Goodwin L."/>
            <person name="Pitluck S."/>
            <person name="Liolios K."/>
            <person name="Ivanova N."/>
            <person name="Mavromatis K."/>
            <person name="Pati A."/>
            <person name="Chen A."/>
            <person name="Palaniappan K."/>
            <person name="Land M."/>
            <person name="Hauser L."/>
            <person name="Chang Y.J."/>
            <person name="Jeffries C.D."/>
            <person name="Rohde M."/>
            <person name="Pukall R."/>
            <person name="Sikorski J."/>
            <person name="Goker M."/>
            <person name="Woyke T."/>
            <person name="Bristow J."/>
            <person name="Eisen J.A."/>
            <person name="Markowitz V."/>
            <person name="Hugenholtz P."/>
            <person name="Kyrpides N.C."/>
            <person name="Klenk H.P."/>
            <person name="Lapidus A."/>
        </authorList>
    </citation>
    <scope>NUCLEOTIDE SEQUENCE [LARGE SCALE GENOMIC DNA]</scope>
    <source>
        <strain evidence="4">ATCC 23552 / DSM 43043 / JCM 3097 / NBRC 12989 / 7 KIP</strain>
    </source>
</reference>
<feature type="compositionally biased region" description="Basic and acidic residues" evidence="1">
    <location>
        <begin position="25"/>
        <end position="51"/>
    </location>
</feature>
<feature type="transmembrane region" description="Helical" evidence="2">
    <location>
        <begin position="136"/>
        <end position="153"/>
    </location>
</feature>
<sequence length="179" mass="18880">MTSVRRGGSEVTEPADEEFEVTIPRLREEPAAPHPGPADHTERVPTEEWRTRSLTPMPGGDAVAAVGRRPEPASRVTRFGAALFWMAVGWWLFAAVRLADAVARSGFADGALRQVSGETLRDAARAATTTSGRTELVALVALSVLAAVVLLVSRRRALGLLAFGLAAAAAGVAGWQLLS</sequence>
<name>E6SEP7_INTC7</name>
<evidence type="ECO:0000313" key="4">
    <source>
        <dbReference type="Proteomes" id="UP000008914"/>
    </source>
</evidence>
<gene>
    <name evidence="3" type="ordered locus">Intca_0086</name>
</gene>
<feature type="transmembrane region" description="Helical" evidence="2">
    <location>
        <begin position="79"/>
        <end position="99"/>
    </location>
</feature>